<dbReference type="EMBL" id="VSRR010096049">
    <property type="protein sequence ID" value="MPC93782.1"/>
    <property type="molecule type" value="Genomic_DNA"/>
</dbReference>
<evidence type="ECO:0000313" key="2">
    <source>
        <dbReference type="Proteomes" id="UP000324222"/>
    </source>
</evidence>
<protein>
    <submittedName>
        <fullName evidence="1">Uncharacterized protein</fullName>
    </submittedName>
</protein>
<sequence length="78" mass="9066">MSNYILSLNVHKSRENINLTTEHKNKGSERLLLCREGKGNTTTTKELILSRQQKELNKEDRKTIMNTLNANNKKTKPR</sequence>
<comment type="caution">
    <text evidence="1">The sequence shown here is derived from an EMBL/GenBank/DDBJ whole genome shotgun (WGS) entry which is preliminary data.</text>
</comment>
<proteinExistence type="predicted"/>
<organism evidence="1 2">
    <name type="scientific">Portunus trituberculatus</name>
    <name type="common">Swimming crab</name>
    <name type="synonym">Neptunus trituberculatus</name>
    <dbReference type="NCBI Taxonomy" id="210409"/>
    <lineage>
        <taxon>Eukaryota</taxon>
        <taxon>Metazoa</taxon>
        <taxon>Ecdysozoa</taxon>
        <taxon>Arthropoda</taxon>
        <taxon>Crustacea</taxon>
        <taxon>Multicrustacea</taxon>
        <taxon>Malacostraca</taxon>
        <taxon>Eumalacostraca</taxon>
        <taxon>Eucarida</taxon>
        <taxon>Decapoda</taxon>
        <taxon>Pleocyemata</taxon>
        <taxon>Brachyura</taxon>
        <taxon>Eubrachyura</taxon>
        <taxon>Portunoidea</taxon>
        <taxon>Portunidae</taxon>
        <taxon>Portuninae</taxon>
        <taxon>Portunus</taxon>
    </lineage>
</organism>
<gene>
    <name evidence="1" type="ORF">E2C01_088923</name>
</gene>
<dbReference type="AlphaFoldDB" id="A0A5B7JC48"/>
<evidence type="ECO:0000313" key="1">
    <source>
        <dbReference type="EMBL" id="MPC93782.1"/>
    </source>
</evidence>
<reference evidence="1 2" key="1">
    <citation type="submission" date="2019-05" db="EMBL/GenBank/DDBJ databases">
        <title>Another draft genome of Portunus trituberculatus and its Hox gene families provides insights of decapod evolution.</title>
        <authorList>
            <person name="Jeong J.-H."/>
            <person name="Song I."/>
            <person name="Kim S."/>
            <person name="Choi T."/>
            <person name="Kim D."/>
            <person name="Ryu S."/>
            <person name="Kim W."/>
        </authorList>
    </citation>
    <scope>NUCLEOTIDE SEQUENCE [LARGE SCALE GENOMIC DNA]</scope>
    <source>
        <tissue evidence="1">Muscle</tissue>
    </source>
</reference>
<dbReference type="Proteomes" id="UP000324222">
    <property type="component" value="Unassembled WGS sequence"/>
</dbReference>
<keyword evidence="2" id="KW-1185">Reference proteome</keyword>
<name>A0A5B7JC48_PORTR</name>
<accession>A0A5B7JC48</accession>